<dbReference type="EMBL" id="LYOS01000001">
    <property type="protein sequence ID" value="OFV68615.1"/>
    <property type="molecule type" value="Genomic_DNA"/>
</dbReference>
<gene>
    <name evidence="2" type="ORF">SCAL_000291</name>
</gene>
<dbReference type="GO" id="GO:0008832">
    <property type="term" value="F:dGTPase activity"/>
    <property type="evidence" value="ECO:0007669"/>
    <property type="project" value="TreeGrafter"/>
</dbReference>
<dbReference type="InterPro" id="IPR006674">
    <property type="entry name" value="HD_domain"/>
</dbReference>
<dbReference type="Gene3D" id="1.10.3210.10">
    <property type="entry name" value="Hypothetical protein af1432"/>
    <property type="match status" value="1"/>
</dbReference>
<evidence type="ECO:0000313" key="2">
    <source>
        <dbReference type="EMBL" id="OFV68615.1"/>
    </source>
</evidence>
<dbReference type="AlphaFoldDB" id="A0A1F2PC47"/>
<dbReference type="CDD" id="cd00077">
    <property type="entry name" value="HDc"/>
    <property type="match status" value="1"/>
</dbReference>
<comment type="caution">
    <text evidence="2">The sequence shown here is derived from an EMBL/GenBank/DDBJ whole genome shotgun (WGS) entry which is preliminary data.</text>
</comment>
<name>A0A1F2PC47_9EURY</name>
<dbReference type="GO" id="GO:0016740">
    <property type="term" value="F:transferase activity"/>
    <property type="evidence" value="ECO:0007669"/>
    <property type="project" value="UniProtKB-KW"/>
</dbReference>
<accession>A0A1F2PC47</accession>
<protein>
    <submittedName>
        <fullName evidence="2">Nucleotidyltransferase</fullName>
    </submittedName>
</protein>
<feature type="domain" description="HD/PDEase" evidence="1">
    <location>
        <begin position="46"/>
        <end position="166"/>
    </location>
</feature>
<dbReference type="PANTHER" id="PTHR11373:SF4">
    <property type="entry name" value="DEOXYNUCLEOSIDE TRIPHOSPHATE TRIPHOSPHOHYDROLASE SAMHD1"/>
    <property type="match status" value="1"/>
</dbReference>
<dbReference type="InterPro" id="IPR050135">
    <property type="entry name" value="dGTPase-like"/>
</dbReference>
<dbReference type="GO" id="GO:0006203">
    <property type="term" value="P:dGTP catabolic process"/>
    <property type="evidence" value="ECO:0007669"/>
    <property type="project" value="TreeGrafter"/>
</dbReference>
<sequence length="399" mass="45433">MKTIRDPLHGSIELDPLVLELLDTPEMQRLRRIRQLGFSHLVYPGANHTRFEHSLGVYHLAKRVLGLMGIEDPTFEASSLIHDIGHAPFSHVSEELMQRYLGYGHQKIGDIIKKSEIGDILSRNSISVGEILKYIDGKSPIGRILSSEIDIDKMDYILRDSYYTGAAFGLVDCERLIRVIKIHNDEPVIELRGLQVAESLLVTRFLMYSAVYHHHVSRIAGSMFLKGLLDLIESGKLNAQQMARMDEPEIEIFMQDAGGYPSWIIESLKNRRLFKRAIYTGVESFERGKRILDLRGKERRLEEEIGSKAGIDPEYIILDIPSLPEISEQDARILMERGEVKYLFEVSNIVRVLTSAVWDKWRLGVYTREENLDAVAKAAKDVLGISTGMRQNALDVYID</sequence>
<dbReference type="Proteomes" id="UP000186940">
    <property type="component" value="Unassembled WGS sequence"/>
</dbReference>
<dbReference type="PANTHER" id="PTHR11373">
    <property type="entry name" value="DEOXYNUCLEOSIDE TRIPHOSPHATE TRIPHOSPHOHYDROLASE"/>
    <property type="match status" value="1"/>
</dbReference>
<reference evidence="2" key="1">
    <citation type="submission" date="2016-05" db="EMBL/GenBank/DDBJ databases">
        <title>Microbial consortia oxidize butane by reversing methanogenesis.</title>
        <authorList>
            <person name="Laso-Perez R."/>
            <person name="Richter M."/>
            <person name="Wegener G."/>
            <person name="Musat F."/>
        </authorList>
    </citation>
    <scope>NUCLEOTIDE SEQUENCE [LARGE SCALE GENOMIC DNA]</scope>
    <source>
        <strain evidence="2">BOX2</strain>
    </source>
</reference>
<organism evidence="2 3">
    <name type="scientific">Candidatus Syntropharchaeum caldarium</name>
    <dbReference type="NCBI Taxonomy" id="1838285"/>
    <lineage>
        <taxon>Archaea</taxon>
        <taxon>Methanobacteriati</taxon>
        <taxon>Methanobacteriota</taxon>
        <taxon>Stenosarchaea group</taxon>
        <taxon>Methanomicrobia</taxon>
        <taxon>Methanosarcinales</taxon>
        <taxon>ANME-2 cluster</taxon>
        <taxon>Candidatus Syntropharchaeum</taxon>
    </lineage>
</organism>
<dbReference type="Pfam" id="PF19276">
    <property type="entry name" value="HD_assoc_2"/>
    <property type="match status" value="1"/>
</dbReference>
<dbReference type="InterPro" id="IPR003607">
    <property type="entry name" value="HD/PDEase_dom"/>
</dbReference>
<dbReference type="InterPro" id="IPR045509">
    <property type="entry name" value="HD_assoc_2"/>
</dbReference>
<dbReference type="PATRIC" id="fig|1838285.3.peg.294"/>
<dbReference type="STRING" id="1838285.SCAL_000291"/>
<dbReference type="SUPFAM" id="SSF109604">
    <property type="entry name" value="HD-domain/PDEase-like"/>
    <property type="match status" value="1"/>
</dbReference>
<evidence type="ECO:0000259" key="1">
    <source>
        <dbReference type="SMART" id="SM00471"/>
    </source>
</evidence>
<proteinExistence type="predicted"/>
<keyword evidence="3" id="KW-1185">Reference proteome</keyword>
<evidence type="ECO:0000313" key="3">
    <source>
        <dbReference type="Proteomes" id="UP000186940"/>
    </source>
</evidence>
<dbReference type="Pfam" id="PF01966">
    <property type="entry name" value="HD"/>
    <property type="match status" value="1"/>
</dbReference>
<dbReference type="SMART" id="SM00471">
    <property type="entry name" value="HDc"/>
    <property type="match status" value="1"/>
</dbReference>